<dbReference type="AlphaFoldDB" id="A0A3B0V5Z1"/>
<dbReference type="EMBL" id="UOEW01000027">
    <property type="protein sequence ID" value="VAW33347.1"/>
    <property type="molecule type" value="Genomic_DNA"/>
</dbReference>
<gene>
    <name evidence="2" type="ORF">MNBD_GAMMA01-1132</name>
    <name evidence="1" type="ORF">MNBD_GAMMA01-976</name>
</gene>
<name>A0A3B0V5Z1_9ZZZZ</name>
<evidence type="ECO:0000313" key="1">
    <source>
        <dbReference type="EMBL" id="VAW33347.1"/>
    </source>
</evidence>
<dbReference type="InterPro" id="IPR035903">
    <property type="entry name" value="HesB-like_dom_sf"/>
</dbReference>
<dbReference type="EMBL" id="UOEW01000133">
    <property type="protein sequence ID" value="VAW36180.1"/>
    <property type="molecule type" value="Genomic_DNA"/>
</dbReference>
<feature type="non-terminal residue" evidence="1">
    <location>
        <position position="1"/>
    </location>
</feature>
<reference evidence="1" key="1">
    <citation type="submission" date="2018-06" db="EMBL/GenBank/DDBJ databases">
        <authorList>
            <person name="Zhirakovskaya E."/>
        </authorList>
    </citation>
    <scope>NUCLEOTIDE SEQUENCE</scope>
</reference>
<evidence type="ECO:0000313" key="2">
    <source>
        <dbReference type="EMBL" id="VAW36180.1"/>
    </source>
</evidence>
<protein>
    <submittedName>
        <fullName evidence="1">Iron-sulfur cluster assembly iron binding protein IscA</fullName>
    </submittedName>
</protein>
<dbReference type="Gene3D" id="2.60.300.12">
    <property type="entry name" value="HesB-like domain"/>
    <property type="match status" value="1"/>
</dbReference>
<dbReference type="InterPro" id="IPR017870">
    <property type="entry name" value="FeS_cluster_insertion_CS"/>
</dbReference>
<dbReference type="PROSITE" id="PS01152">
    <property type="entry name" value="HESB"/>
    <property type="match status" value="1"/>
</dbReference>
<sequence length="40" mass="4290">AGTTIDFEKQGINHIFVYKNPNATGECGCGESFTTTQVPI</sequence>
<organism evidence="1">
    <name type="scientific">hydrothermal vent metagenome</name>
    <dbReference type="NCBI Taxonomy" id="652676"/>
    <lineage>
        <taxon>unclassified sequences</taxon>
        <taxon>metagenomes</taxon>
        <taxon>ecological metagenomes</taxon>
    </lineage>
</organism>
<proteinExistence type="predicted"/>
<accession>A0A3B0V5Z1</accession>